<dbReference type="Proteomes" id="UP001151516">
    <property type="component" value="Unassembled WGS sequence"/>
</dbReference>
<proteinExistence type="predicted"/>
<dbReference type="OrthoDB" id="5584798at2759"/>
<organism evidence="1 2">
    <name type="scientific">Coemansia spiralis</name>
    <dbReference type="NCBI Taxonomy" id="417178"/>
    <lineage>
        <taxon>Eukaryota</taxon>
        <taxon>Fungi</taxon>
        <taxon>Fungi incertae sedis</taxon>
        <taxon>Zoopagomycota</taxon>
        <taxon>Kickxellomycotina</taxon>
        <taxon>Kickxellomycetes</taxon>
        <taxon>Kickxellales</taxon>
        <taxon>Kickxellaceae</taxon>
        <taxon>Coemansia</taxon>
    </lineage>
</organism>
<gene>
    <name evidence="1" type="ORF">IWW39_002504</name>
</gene>
<comment type="caution">
    <text evidence="1">The sequence shown here is derived from an EMBL/GenBank/DDBJ whole genome shotgun (WGS) entry which is preliminary data.</text>
</comment>
<dbReference type="EMBL" id="JANBTX010000056">
    <property type="protein sequence ID" value="KAJ2688026.1"/>
    <property type="molecule type" value="Genomic_DNA"/>
</dbReference>
<name>A0A9W8GKS8_9FUNG</name>
<evidence type="ECO:0000313" key="1">
    <source>
        <dbReference type="EMBL" id="KAJ2688026.1"/>
    </source>
</evidence>
<reference evidence="1" key="1">
    <citation type="submission" date="2022-07" db="EMBL/GenBank/DDBJ databases">
        <title>Phylogenomic reconstructions and comparative analyses of Kickxellomycotina fungi.</title>
        <authorList>
            <person name="Reynolds N.K."/>
            <person name="Stajich J.E."/>
            <person name="Barry K."/>
            <person name="Grigoriev I.V."/>
            <person name="Crous P."/>
            <person name="Smith M.E."/>
        </authorList>
    </citation>
    <scope>NUCLEOTIDE SEQUENCE</scope>
    <source>
        <strain evidence="1">CBS 109367</strain>
    </source>
</reference>
<sequence>MHMSYPFHDDILLRGNAEALEYLYLCVDDDAIATLGQMQAFEGSHRVLRYVYINWPSFNRNVTSESDDDTYRFLNRLVNVVEKLIALSMREAWGCIAAAQHGQGFQNIKEFSLDTGTMSLFEMLSVLKAFPGLVKLTNTINGLGLELEDIAADALPDYVVSAFGNVGKHLQVWSMPFVSGYMGVKMLDYVALLMLVCPDLCRVHMNGGSGEGVRAKIAEVQGSQRFSKYRSRLDKLLEVVRE</sequence>
<keyword evidence="2" id="KW-1185">Reference proteome</keyword>
<accession>A0A9W8GKS8</accession>
<dbReference type="AlphaFoldDB" id="A0A9W8GKS8"/>
<protein>
    <submittedName>
        <fullName evidence="1">Uncharacterized protein</fullName>
    </submittedName>
</protein>
<evidence type="ECO:0000313" key="2">
    <source>
        <dbReference type="Proteomes" id="UP001151516"/>
    </source>
</evidence>